<feature type="domain" description="PKD" evidence="7">
    <location>
        <begin position="778"/>
        <end position="864"/>
    </location>
</feature>
<feature type="chain" id="PRO_5047262341" evidence="6">
    <location>
        <begin position="27"/>
        <end position="1608"/>
    </location>
</feature>
<keyword evidence="2" id="KW-0812">Transmembrane</keyword>
<feature type="domain" description="PKD" evidence="7">
    <location>
        <begin position="523"/>
        <end position="600"/>
    </location>
</feature>
<evidence type="ECO:0000256" key="5">
    <source>
        <dbReference type="ARBA" id="ARBA00023136"/>
    </source>
</evidence>
<feature type="domain" description="PKD" evidence="7">
    <location>
        <begin position="1197"/>
        <end position="1275"/>
    </location>
</feature>
<keyword evidence="4" id="KW-1133">Transmembrane helix</keyword>
<keyword evidence="6" id="KW-0732">Signal</keyword>
<proteinExistence type="predicted"/>
<feature type="domain" description="PKD" evidence="7">
    <location>
        <begin position="463"/>
        <end position="506"/>
    </location>
</feature>
<accession>A0ABV3ZHG5</accession>
<reference evidence="8 9" key="1">
    <citation type="submission" date="2023-07" db="EMBL/GenBank/DDBJ databases">
        <authorList>
            <person name="Lian W.-H."/>
        </authorList>
    </citation>
    <scope>NUCLEOTIDE SEQUENCE [LARGE SCALE GENOMIC DNA]</scope>
    <source>
        <strain evidence="8 9">SYSU DXS3180</strain>
    </source>
</reference>
<dbReference type="PANTHER" id="PTHR46730:SF1">
    <property type="entry name" value="PLAT DOMAIN-CONTAINING PROTEIN"/>
    <property type="match status" value="1"/>
</dbReference>
<dbReference type="SMART" id="SM00089">
    <property type="entry name" value="PKD"/>
    <property type="match status" value="15"/>
</dbReference>
<gene>
    <name evidence="8" type="ORF">QTN47_17645</name>
</gene>
<evidence type="ECO:0000313" key="8">
    <source>
        <dbReference type="EMBL" id="MEX6689337.1"/>
    </source>
</evidence>
<dbReference type="InterPro" id="IPR013783">
    <property type="entry name" value="Ig-like_fold"/>
</dbReference>
<feature type="domain" description="PKD" evidence="7">
    <location>
        <begin position="1059"/>
        <end position="1095"/>
    </location>
</feature>
<dbReference type="CDD" id="cd00146">
    <property type="entry name" value="PKD"/>
    <property type="match status" value="13"/>
</dbReference>
<feature type="domain" description="PKD" evidence="7">
    <location>
        <begin position="28"/>
        <end position="105"/>
    </location>
</feature>
<evidence type="ECO:0000313" key="9">
    <source>
        <dbReference type="Proteomes" id="UP001560573"/>
    </source>
</evidence>
<feature type="domain" description="PKD" evidence="7">
    <location>
        <begin position="866"/>
        <end position="932"/>
    </location>
</feature>
<dbReference type="SUPFAM" id="SSF49299">
    <property type="entry name" value="PKD domain"/>
    <property type="match status" value="15"/>
</dbReference>
<evidence type="ECO:0000256" key="3">
    <source>
        <dbReference type="ARBA" id="ARBA00022737"/>
    </source>
</evidence>
<dbReference type="InterPro" id="IPR000601">
    <property type="entry name" value="PKD_dom"/>
</dbReference>
<dbReference type="NCBIfam" id="TIGR04131">
    <property type="entry name" value="Bac_Flav_CTERM"/>
    <property type="match status" value="1"/>
</dbReference>
<keyword evidence="9" id="KW-1185">Reference proteome</keyword>
<dbReference type="InterPro" id="IPR035986">
    <property type="entry name" value="PKD_dom_sf"/>
</dbReference>
<feature type="signal peptide" evidence="6">
    <location>
        <begin position="1"/>
        <end position="26"/>
    </location>
</feature>
<evidence type="ECO:0000256" key="6">
    <source>
        <dbReference type="SAM" id="SignalP"/>
    </source>
</evidence>
<keyword evidence="3" id="KW-0677">Repeat</keyword>
<protein>
    <submittedName>
        <fullName evidence="8">PKD domain-containing protein</fullName>
    </submittedName>
</protein>
<sequence length="1608" mass="172038">MGIRLILETRVWAILCSCLFACATVAQPKADFTADSTQGCPPLVVHFADQSTGNPTAWKWDLGNGVISTDRNPSTIYLNSGSYTVKLTVSNAAGEDSVIKTSYIVIGELPQVKFSATPLQGCAPLNVQFTDASTSGGGTITDRTWYFGDGSTDSNTPNPLHTYTAGNTYSVTLIVKNSLGCSKSAQQPAMVKVEGPVNADFSFTSTSNCKPPTDVTFQNNSTQGTLQYQWNFGDGASSTDINPQHTYTTGGTFNVQLIANSPLGCRDTISKSLTVGATKPDFSVTSGCSNRPAVFTNTSQPTAANAKWYFGDGQEATGVNASHVYTANGTYQVKMVGVFNGCTDSITKAVTITNTPVGDFTSPNAGSCNAPATISFNSSVPGAANFFWDFGDGTTSTDPNPIHTYTAIGSYNVKLVAATAGGCSDSMTKRGFVKIGPATIVRLINTPYLNCAPASVKLGAQINSSEPITYMWDLGDGTTSNSPAPFHKYNTVGNYTVQLIIKTASGCSDTLIVPDAVVLTDPPKVNFSATPVDVCASTPIQFTDLSTGNITKWSWHFTGDDSSYSQQNPIHVYNDTGYVDATLTAYNQGCAATLTKKGIVHLKGPVSRFAVLTDCNNRLVKQFSDSSLITITPPTQYTWDFGDGSPVSTEQSPKHIYSKTGNYVVTLTTTNGECTYSLQVPVPVVDENPSYTYQLPNSNTSLCRNDSVLFKATSYTPANIAAFYWAFGDDSTAGPAQIDSTIWHKYKTAGSYQPMLVTTDILGCKDTALGNLKLGVYGPTAAFTNPTGTCITGTVTFTDQSQADGLHPITSWIWNFGDTTAQTFTAPPFSHTYNTADSFNVALTVVDSYGCRDSVTRKSAILVTHPVASFSVQDTIRCTKTDIAFSNLSTGIGLHYTWSFGDGTTSQAFSPTHQYASAGIYTVRLNIVDTMGCVDSMVMTNKIKIMDPQSSFNLQDTFSICPPFKIEPQSTATGFASLQWIFGDGNISTDTMPTHYYSTAGVFNLQLVAKGYGQCTDTAKKTIIVKGATGTFTYPTFGQCAPQTIAFSADVENATTVIWDFGDGDLNTDNVEQVSHTYNEAGIYQPSLLLIDDNGCKVGVQGSELIKISGVRAGFGASIQGVCDSSLVLFTDSTQTFNDSTIKYHWDFGDNTTVDNVFNPSHTYAKTGIYTVKLVIDSKLACIDTAALNLDIKVYSSPVASILSADSTCAGVPLTLQGKNSDTLAVTWTWLMENTTSLTGDSVQYAFSNAGQANVQAIATNAFGCADTATKSVTVIGKPVVDAGLNAILCEGQTKQLQATGALTYEWSPAASLSCTTCTSPMAAPDSTTMYYVTGYLLANCYTTDSIQLIVKHPTTVNLKPVDTLCAGSSVQLIASGAEVYKWQPSTGLNNTGIPNPLASPVTSTTYTVTGGDSANCFSDTASVLVRVFPMPSFNIIDSVILMNIGDEKTIYTTSSPDIIRYKWEPDKYLSCNDCDTPVTAAKVSIRYRATAYNEGGCSVSDVVSVRVSCSGENVFIPNTFSPNGDGMNDYFFPRSRSPLTVKSMRIFNRLGQVMFERTNFAMNDQSNAWDGTFQRNKQPADVYVYVIEVLCDNNNSITMKGNVTLLR</sequence>
<dbReference type="Pfam" id="PF18911">
    <property type="entry name" value="PKD_4"/>
    <property type="match status" value="14"/>
</dbReference>
<comment type="caution">
    <text evidence="8">The sequence shown here is derived from an EMBL/GenBank/DDBJ whole genome shotgun (WGS) entry which is preliminary data.</text>
</comment>
<comment type="subcellular location">
    <subcellularLocation>
        <location evidence="1">Membrane</location>
        <topology evidence="1">Multi-pass membrane protein</topology>
    </subcellularLocation>
</comment>
<feature type="domain" description="PKD" evidence="7">
    <location>
        <begin position="634"/>
        <end position="671"/>
    </location>
</feature>
<dbReference type="Proteomes" id="UP001560573">
    <property type="component" value="Unassembled WGS sequence"/>
</dbReference>
<dbReference type="RefSeq" id="WP_369330744.1">
    <property type="nucleotide sequence ID" value="NZ_JAULBC010000006.1"/>
</dbReference>
<name>A0ABV3ZHG5_9BACT</name>
<evidence type="ECO:0000256" key="2">
    <source>
        <dbReference type="ARBA" id="ARBA00022692"/>
    </source>
</evidence>
<evidence type="ECO:0000259" key="7">
    <source>
        <dbReference type="PROSITE" id="PS50093"/>
    </source>
</evidence>
<dbReference type="InterPro" id="IPR022409">
    <property type="entry name" value="PKD/Chitinase_dom"/>
</dbReference>
<dbReference type="PROSITE" id="PS50093">
    <property type="entry name" value="PKD"/>
    <property type="match status" value="15"/>
</dbReference>
<feature type="domain" description="PKD" evidence="7">
    <location>
        <begin position="1132"/>
        <end position="1199"/>
    </location>
</feature>
<feature type="domain" description="PKD" evidence="7">
    <location>
        <begin position="283"/>
        <end position="335"/>
    </location>
</feature>
<keyword evidence="5" id="KW-0472">Membrane</keyword>
<evidence type="ECO:0000256" key="1">
    <source>
        <dbReference type="ARBA" id="ARBA00004141"/>
    </source>
</evidence>
<dbReference type="InterPro" id="IPR026341">
    <property type="entry name" value="T9SS_type_B"/>
</dbReference>
<dbReference type="PANTHER" id="PTHR46730">
    <property type="entry name" value="POLYCYSTIN-1"/>
    <property type="match status" value="1"/>
</dbReference>
<feature type="domain" description="PKD" evidence="7">
    <location>
        <begin position="214"/>
        <end position="275"/>
    </location>
</feature>
<feature type="domain" description="PKD" evidence="7">
    <location>
        <begin position="691"/>
        <end position="763"/>
    </location>
</feature>
<dbReference type="Pfam" id="PF13585">
    <property type="entry name" value="CHU_C"/>
    <property type="match status" value="1"/>
</dbReference>
<evidence type="ECO:0000256" key="4">
    <source>
        <dbReference type="ARBA" id="ARBA00022989"/>
    </source>
</evidence>
<feature type="domain" description="PKD" evidence="7">
    <location>
        <begin position="969"/>
        <end position="1009"/>
    </location>
</feature>
<feature type="domain" description="PKD" evidence="7">
    <location>
        <begin position="355"/>
        <end position="422"/>
    </location>
</feature>
<organism evidence="8 9">
    <name type="scientific">Danxiaibacter flavus</name>
    <dbReference type="NCBI Taxonomy" id="3049108"/>
    <lineage>
        <taxon>Bacteria</taxon>
        <taxon>Pseudomonadati</taxon>
        <taxon>Bacteroidota</taxon>
        <taxon>Chitinophagia</taxon>
        <taxon>Chitinophagales</taxon>
        <taxon>Chitinophagaceae</taxon>
        <taxon>Danxiaibacter</taxon>
    </lineage>
</organism>
<dbReference type="EMBL" id="JAULBC010000006">
    <property type="protein sequence ID" value="MEX6689337.1"/>
    <property type="molecule type" value="Genomic_DNA"/>
</dbReference>
<dbReference type="Gene3D" id="2.60.40.10">
    <property type="entry name" value="Immunoglobulins"/>
    <property type="match status" value="15"/>
</dbReference>
<feature type="domain" description="PKD" evidence="7">
    <location>
        <begin position="110"/>
        <end position="194"/>
    </location>
</feature>